<organism evidence="8">
    <name type="scientific">Ditylum brightwellii</name>
    <dbReference type="NCBI Taxonomy" id="49249"/>
    <lineage>
        <taxon>Eukaryota</taxon>
        <taxon>Sar</taxon>
        <taxon>Stramenopiles</taxon>
        <taxon>Ochrophyta</taxon>
        <taxon>Bacillariophyta</taxon>
        <taxon>Mediophyceae</taxon>
        <taxon>Lithodesmiophycidae</taxon>
        <taxon>Lithodesmiales</taxon>
        <taxon>Lithodesmiaceae</taxon>
        <taxon>Ditylum</taxon>
    </lineage>
</organism>
<evidence type="ECO:0000256" key="2">
    <source>
        <dbReference type="ARBA" id="ARBA00022448"/>
    </source>
</evidence>
<feature type="transmembrane region" description="Helical" evidence="7">
    <location>
        <begin position="79"/>
        <end position="99"/>
    </location>
</feature>
<dbReference type="Pfam" id="PF25539">
    <property type="entry name" value="Bestrophin_2"/>
    <property type="match status" value="1"/>
</dbReference>
<dbReference type="GO" id="GO:0005254">
    <property type="term" value="F:chloride channel activity"/>
    <property type="evidence" value="ECO:0007669"/>
    <property type="project" value="InterPro"/>
</dbReference>
<comment type="subcellular location">
    <subcellularLocation>
        <location evidence="1">Membrane</location>
        <topology evidence="1">Multi-pass membrane protein</topology>
    </subcellularLocation>
</comment>
<protein>
    <recommendedName>
        <fullName evidence="9">Bestrophin homolog</fullName>
    </recommendedName>
</protein>
<evidence type="ECO:0000256" key="7">
    <source>
        <dbReference type="SAM" id="Phobius"/>
    </source>
</evidence>
<keyword evidence="4 7" id="KW-1133">Transmembrane helix</keyword>
<feature type="transmembrane region" description="Helical" evidence="7">
    <location>
        <begin position="55"/>
        <end position="73"/>
    </location>
</feature>
<evidence type="ECO:0000256" key="6">
    <source>
        <dbReference type="ARBA" id="ARBA00023136"/>
    </source>
</evidence>
<dbReference type="GO" id="GO:0016020">
    <property type="term" value="C:membrane"/>
    <property type="evidence" value="ECO:0007669"/>
    <property type="project" value="UniProtKB-SubCell"/>
</dbReference>
<evidence type="ECO:0000256" key="5">
    <source>
        <dbReference type="ARBA" id="ARBA00023065"/>
    </source>
</evidence>
<evidence type="ECO:0000313" key="8">
    <source>
        <dbReference type="EMBL" id="CAD9327064.1"/>
    </source>
</evidence>
<evidence type="ECO:0000256" key="3">
    <source>
        <dbReference type="ARBA" id="ARBA00022692"/>
    </source>
</evidence>
<reference evidence="8" key="1">
    <citation type="submission" date="2021-01" db="EMBL/GenBank/DDBJ databases">
        <authorList>
            <person name="Corre E."/>
            <person name="Pelletier E."/>
            <person name="Niang G."/>
            <person name="Scheremetjew M."/>
            <person name="Finn R."/>
            <person name="Kale V."/>
            <person name="Holt S."/>
            <person name="Cochrane G."/>
            <person name="Meng A."/>
            <person name="Brown T."/>
            <person name="Cohen L."/>
        </authorList>
    </citation>
    <scope>NUCLEOTIDE SEQUENCE</scope>
    <source>
        <strain evidence="8">Pop2</strain>
    </source>
</reference>
<keyword evidence="5" id="KW-0406">Ion transport</keyword>
<dbReference type="InterPro" id="IPR044669">
    <property type="entry name" value="YneE/VCCN1/2-like"/>
</dbReference>
<accession>A0A6U3UJ46</accession>
<dbReference type="EMBL" id="HBGN01014826">
    <property type="protein sequence ID" value="CAD9327064.1"/>
    <property type="molecule type" value="Transcribed_RNA"/>
</dbReference>
<evidence type="ECO:0000256" key="1">
    <source>
        <dbReference type="ARBA" id="ARBA00004141"/>
    </source>
</evidence>
<name>A0A6U3UJ46_9STRA</name>
<evidence type="ECO:0008006" key="9">
    <source>
        <dbReference type="Google" id="ProtNLM"/>
    </source>
</evidence>
<keyword evidence="6 7" id="KW-0472">Membrane</keyword>
<evidence type="ECO:0000256" key="4">
    <source>
        <dbReference type="ARBA" id="ARBA00022989"/>
    </source>
</evidence>
<proteinExistence type="predicted"/>
<feature type="transmembrane region" description="Helical" evidence="7">
    <location>
        <begin position="278"/>
        <end position="301"/>
    </location>
</feature>
<dbReference type="AlphaFoldDB" id="A0A6U3UJ46"/>
<gene>
    <name evidence="8" type="ORF">DBRI1063_LOCUS9484</name>
</gene>
<dbReference type="PANTHER" id="PTHR33281:SF20">
    <property type="match status" value="1"/>
</dbReference>
<dbReference type="PANTHER" id="PTHR33281">
    <property type="entry name" value="UPF0187 PROTEIN YNEE"/>
    <property type="match status" value="1"/>
</dbReference>
<sequence length="410" mass="47064">MSSRNMIERVVGNVRQENGFDDSAVRKRSIRRVTFDSSNHVSVLFQVYGSVWPHVLPYCLANVLITYGVAYLKKNGIDVTIASNGHTFMSVLVSFLIVARTQITYARFMEARGYLQDTYRSCRDLIHTCSLLTCHDMCDGAKQWRQDIAYRTILLLRITMAALEFQSRSVNAMDFVDGSNKYINTEEESRSESKKRLKDWTHGKRDLSDENFRAPIVLAYNLRSEIMKQRQGGFLDKKRKDTKTYMHVNEELKVLGMVSDYVAAFHGLKKLITTPFPFPLVQMARTFLFFWVFTIPFAIVGDISEPIEAMIINFFITYGFIGLEYVSMELDDPYGDDPNDFDNVGMAQMVFEDIYITIYKTDGTESADTLRSRVWDRCNRINAFQQDLDDDLNSSLKAISASTIANIENV</sequence>
<keyword evidence="3 7" id="KW-0812">Transmembrane</keyword>
<keyword evidence="2" id="KW-0813">Transport</keyword>